<keyword evidence="4" id="KW-0804">Transcription</keyword>
<dbReference type="Gene3D" id="1.10.10.10">
    <property type="entry name" value="Winged helix-like DNA-binding domain superfamily/Winged helix DNA-binding domain"/>
    <property type="match status" value="1"/>
</dbReference>
<proteinExistence type="inferred from homology"/>
<reference evidence="6 7" key="1">
    <citation type="submission" date="2017-07" db="EMBL/GenBank/DDBJ databases">
        <title>Phylogenetic study on the rhizospheric bacterium Ochrobactrum sp. A44.</title>
        <authorList>
            <person name="Krzyzanowska D.M."/>
            <person name="Ossowicki A."/>
            <person name="Rajewska M."/>
            <person name="Maciag T."/>
            <person name="Kaczynski Z."/>
            <person name="Czerwicka M."/>
            <person name="Jafra S."/>
        </authorList>
    </citation>
    <scope>NUCLEOTIDE SEQUENCE [LARGE SCALE GENOMIC DNA]</scope>
    <source>
        <strain evidence="6 7">DSM 7216</strain>
    </source>
</reference>
<gene>
    <name evidence="6" type="ORF">CEV31_3900</name>
</gene>
<evidence type="ECO:0000256" key="1">
    <source>
        <dbReference type="ARBA" id="ARBA00009437"/>
    </source>
</evidence>
<dbReference type="Gene3D" id="3.40.190.10">
    <property type="entry name" value="Periplasmic binding protein-like II"/>
    <property type="match status" value="2"/>
</dbReference>
<evidence type="ECO:0000259" key="5">
    <source>
        <dbReference type="PROSITE" id="PS50931"/>
    </source>
</evidence>
<feature type="domain" description="HTH lysR-type" evidence="5">
    <location>
        <begin position="16"/>
        <end position="73"/>
    </location>
</feature>
<evidence type="ECO:0000313" key="6">
    <source>
        <dbReference type="EMBL" id="OYR08832.1"/>
    </source>
</evidence>
<evidence type="ECO:0000313" key="7">
    <source>
        <dbReference type="Proteomes" id="UP000215590"/>
    </source>
</evidence>
<dbReference type="AlphaFoldDB" id="A0A256F1W4"/>
<dbReference type="Proteomes" id="UP000215590">
    <property type="component" value="Unassembled WGS sequence"/>
</dbReference>
<dbReference type="PROSITE" id="PS50931">
    <property type="entry name" value="HTH_LYSR"/>
    <property type="match status" value="1"/>
</dbReference>
<dbReference type="GO" id="GO:0006351">
    <property type="term" value="P:DNA-templated transcription"/>
    <property type="evidence" value="ECO:0007669"/>
    <property type="project" value="TreeGrafter"/>
</dbReference>
<dbReference type="PRINTS" id="PR00039">
    <property type="entry name" value="HTHLYSR"/>
</dbReference>
<evidence type="ECO:0000256" key="3">
    <source>
        <dbReference type="ARBA" id="ARBA00023125"/>
    </source>
</evidence>
<dbReference type="Pfam" id="PF00126">
    <property type="entry name" value="HTH_1"/>
    <property type="match status" value="1"/>
</dbReference>
<name>A0A256F1W4_9HYPH</name>
<dbReference type="Pfam" id="PF03466">
    <property type="entry name" value="LysR_substrate"/>
    <property type="match status" value="1"/>
</dbReference>
<comment type="similarity">
    <text evidence="1">Belongs to the LysR transcriptional regulatory family.</text>
</comment>
<dbReference type="EMBL" id="NNRJ01000065">
    <property type="protein sequence ID" value="OYR08832.1"/>
    <property type="molecule type" value="Genomic_DNA"/>
</dbReference>
<organism evidence="6 7">
    <name type="scientific">Brucella thiophenivorans</name>
    <dbReference type="NCBI Taxonomy" id="571255"/>
    <lineage>
        <taxon>Bacteria</taxon>
        <taxon>Pseudomonadati</taxon>
        <taxon>Pseudomonadota</taxon>
        <taxon>Alphaproteobacteria</taxon>
        <taxon>Hyphomicrobiales</taxon>
        <taxon>Brucellaceae</taxon>
        <taxon>Brucella/Ochrobactrum group</taxon>
        <taxon>Brucella</taxon>
    </lineage>
</organism>
<evidence type="ECO:0000256" key="4">
    <source>
        <dbReference type="ARBA" id="ARBA00023163"/>
    </source>
</evidence>
<accession>A0A256F1W4</accession>
<comment type="caution">
    <text evidence="6">The sequence shown here is derived from an EMBL/GenBank/DDBJ whole genome shotgun (WGS) entry which is preliminary data.</text>
</comment>
<dbReference type="FunFam" id="1.10.10.10:FF:000001">
    <property type="entry name" value="LysR family transcriptional regulator"/>
    <property type="match status" value="1"/>
</dbReference>
<keyword evidence="3" id="KW-0238">DNA-binding</keyword>
<dbReference type="InterPro" id="IPR005119">
    <property type="entry name" value="LysR_subst-bd"/>
</dbReference>
<dbReference type="InterPro" id="IPR058163">
    <property type="entry name" value="LysR-type_TF_proteobact-type"/>
</dbReference>
<dbReference type="PANTHER" id="PTHR30537:SF74">
    <property type="entry name" value="HTH-TYPE TRANSCRIPTIONAL REGULATOR TRPI"/>
    <property type="match status" value="1"/>
</dbReference>
<protein>
    <submittedName>
        <fullName evidence="6">LysR substrate binding domain protein</fullName>
    </submittedName>
</protein>
<keyword evidence="2" id="KW-0805">Transcription regulation</keyword>
<dbReference type="SUPFAM" id="SSF53850">
    <property type="entry name" value="Periplasmic binding protein-like II"/>
    <property type="match status" value="1"/>
</dbReference>
<dbReference type="PANTHER" id="PTHR30537">
    <property type="entry name" value="HTH-TYPE TRANSCRIPTIONAL REGULATOR"/>
    <property type="match status" value="1"/>
</dbReference>
<dbReference type="InterPro" id="IPR036388">
    <property type="entry name" value="WH-like_DNA-bd_sf"/>
</dbReference>
<sequence length="313" mass="34882">MIYAERMTEILSRMIPSPRALLVFEAAARHGSFTGAAVEFNVTQPSISRIIAQLEDELGFQLFERHSKGLIVTREGQLLVASVRENMTSMGNVIKRIKENAGKRSVTMSMSSSFATHWLIPRLGDFNEAFPNVDLRFELASGMMREITNDVDIATRIVEDNDPRYAIWDFAPEIIMPVCSPQYLARCGAVDDIASLSQQVFLHLIDHKRDQWSPFLSETVLNTGEVGTWNQFSDYAVILQAATQGKGVALGWISVIASALNEKMLVAASSKPLKTGRMHRLIVPKHKASSAMILDICDWLQLKMAEDLAKISL</sequence>
<dbReference type="SUPFAM" id="SSF46785">
    <property type="entry name" value="Winged helix' DNA-binding domain"/>
    <property type="match status" value="1"/>
</dbReference>
<evidence type="ECO:0000256" key="2">
    <source>
        <dbReference type="ARBA" id="ARBA00023015"/>
    </source>
</evidence>
<dbReference type="InterPro" id="IPR036390">
    <property type="entry name" value="WH_DNA-bd_sf"/>
</dbReference>
<keyword evidence="7" id="KW-1185">Reference proteome</keyword>
<dbReference type="GO" id="GO:0003700">
    <property type="term" value="F:DNA-binding transcription factor activity"/>
    <property type="evidence" value="ECO:0007669"/>
    <property type="project" value="InterPro"/>
</dbReference>
<dbReference type="GO" id="GO:0043565">
    <property type="term" value="F:sequence-specific DNA binding"/>
    <property type="evidence" value="ECO:0007669"/>
    <property type="project" value="TreeGrafter"/>
</dbReference>
<dbReference type="InterPro" id="IPR000847">
    <property type="entry name" value="LysR_HTH_N"/>
</dbReference>